<reference evidence="1 2" key="1">
    <citation type="submission" date="2015-01" db="EMBL/GenBank/DDBJ databases">
        <title>Draft Genome Sequences of Four Bacillus thermoamylovorans Strains, Isolated From Food Products.</title>
        <authorList>
            <person name="Krawcyk A.O."/>
            <person name="Berendsen E.M."/>
            <person name="Eijlander R.T."/>
            <person name="de Jong A."/>
            <person name="Wells-Bennik M."/>
            <person name="Kuipers O.P."/>
        </authorList>
    </citation>
    <scope>NUCLEOTIDE SEQUENCE [LARGE SCALE GENOMIC DNA]</scope>
    <source>
        <strain evidence="1 2">B4167</strain>
    </source>
</reference>
<evidence type="ECO:0000313" key="2">
    <source>
        <dbReference type="Proteomes" id="UP000032076"/>
    </source>
</evidence>
<sequence>MKRKWMRNMNINRLTSLIKRRRNNRNMLWLSLVGIGLAGGATAFGMTRGRNGSIQQMMKKAT</sequence>
<dbReference type="GeneID" id="92961146"/>
<organism evidence="1 2">
    <name type="scientific">Caldibacillus thermoamylovorans</name>
    <dbReference type="NCBI Taxonomy" id="35841"/>
    <lineage>
        <taxon>Bacteria</taxon>
        <taxon>Bacillati</taxon>
        <taxon>Bacillota</taxon>
        <taxon>Bacilli</taxon>
        <taxon>Bacillales</taxon>
        <taxon>Bacillaceae</taxon>
        <taxon>Caldibacillus</taxon>
    </lineage>
</organism>
<dbReference type="RefSeq" id="WP_034770470.1">
    <property type="nucleotide sequence ID" value="NZ_CCRF01000061.1"/>
</dbReference>
<name>A0ABD4A7S0_9BACI</name>
<evidence type="ECO:0000313" key="1">
    <source>
        <dbReference type="EMBL" id="KIO72874.1"/>
    </source>
</evidence>
<dbReference type="AlphaFoldDB" id="A0ABD4A7S0"/>
<dbReference type="Proteomes" id="UP000032076">
    <property type="component" value="Unassembled WGS sequence"/>
</dbReference>
<protein>
    <submittedName>
        <fullName evidence="1">Uncharacterized protein</fullName>
    </submittedName>
</protein>
<dbReference type="EMBL" id="JXLU01000080">
    <property type="protein sequence ID" value="KIO72874.1"/>
    <property type="molecule type" value="Genomic_DNA"/>
</dbReference>
<gene>
    <name evidence="1" type="ORF">B4167_2650</name>
</gene>
<comment type="caution">
    <text evidence="1">The sequence shown here is derived from an EMBL/GenBank/DDBJ whole genome shotgun (WGS) entry which is preliminary data.</text>
</comment>
<proteinExistence type="predicted"/>
<accession>A0ABD4A7S0</accession>